<feature type="compositionally biased region" description="Polar residues" evidence="6">
    <location>
        <begin position="208"/>
        <end position="221"/>
    </location>
</feature>
<evidence type="ECO:0000256" key="3">
    <source>
        <dbReference type="ARBA" id="ARBA00022691"/>
    </source>
</evidence>
<sequence>MEGNDDDECSLASKVERLQAALRAAACGDGGGEGPGCEDDGGVHCTDVAVEASPTTGYRYRCRFQLLRCCGVDGGEERYAFAVWKHGRPQAIHSPRDFTIACARIHTLMERVLEEANCKGGGDGGDGAGNEVLWQHCQAAHFHCTTTDDAMITFIYDAAIEDEGRWRHEAQRLSRKWGCHLLARSKGQRLVVGNDYVEEVLTLPPLNDDNTGGTSYPGSSRRQADTTALTTTTTTTTTSNSQSGTTARSSGAAALRIVLRQPEGAFSNPNPYICLRTMLWLRQRAALVRADVRHMLELYAGAGTYTPILGHLFDAVTTVEISTALVAAAQHNATANGVDERVRVVRAPVEAVRHIISSASHEGVTFDAVMLDPPRAGADAFTISCLGQYKHIILLSCNPLHTFPRDLRVLCRTHRIASAIALDHFPQTPHFEAAMHLIRR</sequence>
<keyword evidence="3 5" id="KW-0949">S-adenosyl-L-methionine</keyword>
<gene>
    <name evidence="7" type="ORF">PTSG_12338</name>
</gene>
<dbReference type="SUPFAM" id="SSF53335">
    <property type="entry name" value="S-adenosyl-L-methionine-dependent methyltransferases"/>
    <property type="match status" value="1"/>
</dbReference>
<dbReference type="EMBL" id="GL832967">
    <property type="protein sequence ID" value="EGD73858.1"/>
    <property type="molecule type" value="Genomic_DNA"/>
</dbReference>
<evidence type="ECO:0000256" key="2">
    <source>
        <dbReference type="ARBA" id="ARBA00022679"/>
    </source>
</evidence>
<keyword evidence="1 5" id="KW-0489">Methyltransferase</keyword>
<dbReference type="InterPro" id="IPR029063">
    <property type="entry name" value="SAM-dependent_MTases_sf"/>
</dbReference>
<dbReference type="KEGG" id="sre:PTSG_12338"/>
<dbReference type="InterPro" id="IPR010280">
    <property type="entry name" value="U5_MeTrfase_fam"/>
</dbReference>
<dbReference type="AlphaFoldDB" id="F2UBJ2"/>
<evidence type="ECO:0000256" key="1">
    <source>
        <dbReference type="ARBA" id="ARBA00022603"/>
    </source>
</evidence>
<accession>F2UBJ2</accession>
<dbReference type="STRING" id="946362.F2UBJ2"/>
<feature type="binding site" evidence="5">
    <location>
        <position position="299"/>
    </location>
    <ligand>
        <name>S-adenosyl-L-methionine</name>
        <dbReference type="ChEBI" id="CHEBI:59789"/>
    </ligand>
</feature>
<dbReference type="PROSITE" id="PS51687">
    <property type="entry name" value="SAM_MT_RNA_M5U"/>
    <property type="match status" value="1"/>
</dbReference>
<evidence type="ECO:0000313" key="7">
    <source>
        <dbReference type="EMBL" id="EGD73858.1"/>
    </source>
</evidence>
<dbReference type="GeneID" id="16073998"/>
<comment type="similarity">
    <text evidence="5">Belongs to the class I-like SAM-binding methyltransferase superfamily. RNA M5U methyltransferase family.</text>
</comment>
<keyword evidence="8" id="KW-1185">Reference proteome</keyword>
<dbReference type="PANTHER" id="PTHR47790">
    <property type="entry name" value="TRNA/TMRNA (URACIL-C(5))-METHYLTRANSFERASE"/>
    <property type="match status" value="1"/>
</dbReference>
<dbReference type="PANTHER" id="PTHR47790:SF2">
    <property type="entry name" value="TRNA_TMRNA (URACIL-C(5))-METHYLTRANSFERASE"/>
    <property type="match status" value="1"/>
</dbReference>
<dbReference type="GO" id="GO:0032259">
    <property type="term" value="P:methylation"/>
    <property type="evidence" value="ECO:0007669"/>
    <property type="project" value="UniProtKB-KW"/>
</dbReference>
<dbReference type="RefSeq" id="XP_004993421.1">
    <property type="nucleotide sequence ID" value="XM_004993364.1"/>
</dbReference>
<feature type="compositionally biased region" description="Low complexity" evidence="6">
    <location>
        <begin position="226"/>
        <end position="248"/>
    </location>
</feature>
<evidence type="ECO:0008006" key="9">
    <source>
        <dbReference type="Google" id="ProtNLM"/>
    </source>
</evidence>
<reference evidence="7" key="1">
    <citation type="submission" date="2009-08" db="EMBL/GenBank/DDBJ databases">
        <title>Annotation of Salpingoeca rosetta.</title>
        <authorList>
            <consortium name="The Broad Institute Genome Sequencing Platform"/>
            <person name="Russ C."/>
            <person name="Cuomo C."/>
            <person name="Burger G."/>
            <person name="Gray M.W."/>
            <person name="Holland P.W.H."/>
            <person name="King N."/>
            <person name="Lang F.B.F."/>
            <person name="Roger A.J."/>
            <person name="Ruiz-Trillo I."/>
            <person name="Young S.K."/>
            <person name="Zeng Q."/>
            <person name="Gargeya S."/>
            <person name="Alvarado L."/>
            <person name="Berlin A."/>
            <person name="Chapman S.B."/>
            <person name="Chen Z."/>
            <person name="Freedman E."/>
            <person name="Gellesch M."/>
            <person name="Goldberg J."/>
            <person name="Griggs A."/>
            <person name="Gujja S."/>
            <person name="Heilman E."/>
            <person name="Heiman D."/>
            <person name="Howarth C."/>
            <person name="Mehta T."/>
            <person name="Neiman D."/>
            <person name="Pearson M."/>
            <person name="Roberts A."/>
            <person name="Saif S."/>
            <person name="Shea T."/>
            <person name="Shenoy N."/>
            <person name="Sisk P."/>
            <person name="Stolte C."/>
            <person name="Sykes S."/>
            <person name="White J."/>
            <person name="Yandava C."/>
            <person name="Haas B."/>
            <person name="Nusbaum C."/>
            <person name="Birren B."/>
        </authorList>
    </citation>
    <scope>NUCLEOTIDE SEQUENCE [LARGE SCALE GENOMIC DNA]</scope>
    <source>
        <strain evidence="7">ATCC 50818</strain>
    </source>
</reference>
<feature type="binding site" evidence="5">
    <location>
        <position position="320"/>
    </location>
    <ligand>
        <name>S-adenosyl-L-methionine</name>
        <dbReference type="ChEBI" id="CHEBI:59789"/>
    </ligand>
</feature>
<evidence type="ECO:0000256" key="6">
    <source>
        <dbReference type="SAM" id="MobiDB-lite"/>
    </source>
</evidence>
<dbReference type="InParanoid" id="F2UBJ2"/>
<comment type="caution">
    <text evidence="5">Lacks conserved residue(s) required for the propagation of feature annotation.</text>
</comment>
<protein>
    <recommendedName>
        <fullName evidence="9">tRNA (Uracil-5-)-methyltransferase</fullName>
    </recommendedName>
</protein>
<name>F2UBJ2_SALR5</name>
<dbReference type="eggNOG" id="KOG2187">
    <property type="taxonomic scope" value="Eukaryota"/>
</dbReference>
<feature type="active site" description="Nucleophile" evidence="5">
    <location>
        <position position="397"/>
    </location>
</feature>
<evidence type="ECO:0000256" key="5">
    <source>
        <dbReference type="PROSITE-ProRule" id="PRU01024"/>
    </source>
</evidence>
<dbReference type="GO" id="GO:0019843">
    <property type="term" value="F:rRNA binding"/>
    <property type="evidence" value="ECO:0007669"/>
    <property type="project" value="TreeGrafter"/>
</dbReference>
<dbReference type="PROSITE" id="PS01231">
    <property type="entry name" value="TRMA_2"/>
    <property type="match status" value="1"/>
</dbReference>
<keyword evidence="2 5" id="KW-0808">Transferase</keyword>
<dbReference type="InterPro" id="IPR030391">
    <property type="entry name" value="MeTrfase_TrmA_CS"/>
</dbReference>
<feature type="region of interest" description="Disordered" evidence="6">
    <location>
        <begin position="207"/>
        <end position="248"/>
    </location>
</feature>
<evidence type="ECO:0000313" key="8">
    <source>
        <dbReference type="Proteomes" id="UP000007799"/>
    </source>
</evidence>
<proteinExistence type="inferred from homology"/>
<dbReference type="GO" id="GO:0008033">
    <property type="term" value="P:tRNA processing"/>
    <property type="evidence" value="ECO:0007669"/>
    <property type="project" value="UniProtKB-KW"/>
</dbReference>
<evidence type="ECO:0000256" key="4">
    <source>
        <dbReference type="ARBA" id="ARBA00022694"/>
    </source>
</evidence>
<dbReference type="Gene3D" id="2.40.50.1070">
    <property type="match status" value="2"/>
</dbReference>
<dbReference type="Proteomes" id="UP000007799">
    <property type="component" value="Unassembled WGS sequence"/>
</dbReference>
<keyword evidence="4" id="KW-0819">tRNA processing</keyword>
<dbReference type="GO" id="GO:0030697">
    <property type="term" value="F:tRNA (uracil(54)-C5)-methyltransferase activity, S-adenosyl methionine-dependent"/>
    <property type="evidence" value="ECO:0007669"/>
    <property type="project" value="InterPro"/>
</dbReference>
<dbReference type="GO" id="GO:0005829">
    <property type="term" value="C:cytosol"/>
    <property type="evidence" value="ECO:0007669"/>
    <property type="project" value="TreeGrafter"/>
</dbReference>
<organism evidence="8">
    <name type="scientific">Salpingoeca rosetta (strain ATCC 50818 / BSB-021)</name>
    <dbReference type="NCBI Taxonomy" id="946362"/>
    <lineage>
        <taxon>Eukaryota</taxon>
        <taxon>Choanoflagellata</taxon>
        <taxon>Craspedida</taxon>
        <taxon>Salpingoecidae</taxon>
        <taxon>Salpingoeca</taxon>
    </lineage>
</organism>
<dbReference type="Gene3D" id="3.40.50.150">
    <property type="entry name" value="Vaccinia Virus protein VP39"/>
    <property type="match status" value="1"/>
</dbReference>
<dbReference type="Pfam" id="PF05958">
    <property type="entry name" value="tRNA_U5-meth_tr"/>
    <property type="match status" value="2"/>
</dbReference>
<dbReference type="InterPro" id="IPR011869">
    <property type="entry name" value="TrmA_MeTrfase"/>
</dbReference>
<dbReference type="GO" id="GO:0000049">
    <property type="term" value="F:tRNA binding"/>
    <property type="evidence" value="ECO:0007669"/>
    <property type="project" value="TreeGrafter"/>
</dbReference>
<feature type="binding site" evidence="5">
    <location>
        <position position="372"/>
    </location>
    <ligand>
        <name>S-adenosyl-L-methionine</name>
        <dbReference type="ChEBI" id="CHEBI:59789"/>
    </ligand>
</feature>
<dbReference type="OrthoDB" id="10250660at2759"/>